<gene>
    <name evidence="1" type="ORF">ABZ921_20035</name>
</gene>
<dbReference type="EMBL" id="JBEYXV010000009">
    <property type="protein sequence ID" value="MEU6822924.1"/>
    <property type="molecule type" value="Genomic_DNA"/>
</dbReference>
<proteinExistence type="predicted"/>
<protein>
    <submittedName>
        <fullName evidence="1">Uncharacterized protein</fullName>
    </submittedName>
</protein>
<dbReference type="Proteomes" id="UP001551176">
    <property type="component" value="Unassembled WGS sequence"/>
</dbReference>
<comment type="caution">
    <text evidence="1">The sequence shown here is derived from an EMBL/GenBank/DDBJ whole genome shotgun (WGS) entry which is preliminary data.</text>
</comment>
<keyword evidence="2" id="KW-1185">Reference proteome</keyword>
<sequence length="47" mass="5039">MQKAVASYSTLAPAERELIPTEEDLSRVVQEAIDGIEQAAAGRLGRP</sequence>
<accession>A0ABV3BPJ5</accession>
<reference evidence="1 2" key="1">
    <citation type="submission" date="2024-06" db="EMBL/GenBank/DDBJ databases">
        <title>The Natural Products Discovery Center: Release of the First 8490 Sequenced Strains for Exploring Actinobacteria Biosynthetic Diversity.</title>
        <authorList>
            <person name="Kalkreuter E."/>
            <person name="Kautsar S.A."/>
            <person name="Yang D."/>
            <person name="Bader C.D."/>
            <person name="Teijaro C.N."/>
            <person name="Fluegel L."/>
            <person name="Davis C.M."/>
            <person name="Simpson J.R."/>
            <person name="Lauterbach L."/>
            <person name="Steele A.D."/>
            <person name="Gui C."/>
            <person name="Meng S."/>
            <person name="Li G."/>
            <person name="Viehrig K."/>
            <person name="Ye F."/>
            <person name="Su P."/>
            <person name="Kiefer A.F."/>
            <person name="Nichols A."/>
            <person name="Cepeda A.J."/>
            <person name="Yan W."/>
            <person name="Fan B."/>
            <person name="Jiang Y."/>
            <person name="Adhikari A."/>
            <person name="Zheng C.-J."/>
            <person name="Schuster L."/>
            <person name="Cowan T.M."/>
            <person name="Smanski M.J."/>
            <person name="Chevrette M.G."/>
            <person name="De Carvalho L.P.S."/>
            <person name="Shen B."/>
        </authorList>
    </citation>
    <scope>NUCLEOTIDE SEQUENCE [LARGE SCALE GENOMIC DNA]</scope>
    <source>
        <strain evidence="1 2">NPDC046838</strain>
    </source>
</reference>
<organism evidence="1 2">
    <name type="scientific">Streptomyces atriruber</name>
    <dbReference type="NCBI Taxonomy" id="545121"/>
    <lineage>
        <taxon>Bacteria</taxon>
        <taxon>Bacillati</taxon>
        <taxon>Actinomycetota</taxon>
        <taxon>Actinomycetes</taxon>
        <taxon>Kitasatosporales</taxon>
        <taxon>Streptomycetaceae</taxon>
        <taxon>Streptomyces</taxon>
    </lineage>
</organism>
<evidence type="ECO:0000313" key="1">
    <source>
        <dbReference type="EMBL" id="MEU6822924.1"/>
    </source>
</evidence>
<evidence type="ECO:0000313" key="2">
    <source>
        <dbReference type="Proteomes" id="UP001551176"/>
    </source>
</evidence>
<dbReference type="RefSeq" id="WP_359350718.1">
    <property type="nucleotide sequence ID" value="NZ_JBEYXV010000009.1"/>
</dbReference>
<name>A0ABV3BPJ5_9ACTN</name>